<name>A0A9K3KQ11_9STRA</name>
<gene>
    <name evidence="3" type="ORF">IV203_016081</name>
</gene>
<proteinExistence type="predicted"/>
<organism evidence="3 4">
    <name type="scientific">Nitzschia inconspicua</name>
    <dbReference type="NCBI Taxonomy" id="303405"/>
    <lineage>
        <taxon>Eukaryota</taxon>
        <taxon>Sar</taxon>
        <taxon>Stramenopiles</taxon>
        <taxon>Ochrophyta</taxon>
        <taxon>Bacillariophyta</taxon>
        <taxon>Bacillariophyceae</taxon>
        <taxon>Bacillariophycidae</taxon>
        <taxon>Bacillariales</taxon>
        <taxon>Bacillariaceae</taxon>
        <taxon>Nitzschia</taxon>
    </lineage>
</organism>
<feature type="region of interest" description="Disordered" evidence="1">
    <location>
        <begin position="127"/>
        <end position="160"/>
    </location>
</feature>
<dbReference type="OrthoDB" id="44298at2759"/>
<dbReference type="EMBL" id="JAGRRH010000020">
    <property type="protein sequence ID" value="KAG7347376.1"/>
    <property type="molecule type" value="Genomic_DNA"/>
</dbReference>
<sequence length="456" mass="51625">MKRSLIIVAALGLLPKVDGFTSISTRTSRRIRVRDIDGITTSIYCVESTKLLEDFVPPKPSKKCTTKQQQQQYNHNNDDFLNDLHLPRGLKHALIQNTQHVFSKRIWIVDNSGSMKMMDGHEILQSAEQGKKKKKHDSKQDGSSSSSSTGAAVSVSSSSSPLTTRWAEVQETVNCHAQLSSVLGVPTDFRLLNPPSAGGPQNFRVGYHNQNIPVPVPFLGRNHKSDCHRANKIMKRVQPTGKTPLHTAVAEIRTEVIKMLPQLRTDGMKVAIVICTDGCNHDYKNVNQDGTIPSEPQLNEELRAALESLQGLPVCVVIRLCTDYGQIVDFYNDLDEQLGELSFLDVLDDYQAEASEVYSHNPWLNYALVLHRLREMGMQGSSALFDLLDERPFTRDEIRDFCALLFGTDLLPDPWYDWENFLAEVDRLQQREEYHWNPQKEVMAPWIDMEQLALQQ</sequence>
<feature type="chain" id="PRO_5039909206" evidence="2">
    <location>
        <begin position="20"/>
        <end position="456"/>
    </location>
</feature>
<accession>A0A9K3KQ11</accession>
<evidence type="ECO:0000256" key="2">
    <source>
        <dbReference type="SAM" id="SignalP"/>
    </source>
</evidence>
<keyword evidence="4" id="KW-1185">Reference proteome</keyword>
<reference evidence="3" key="1">
    <citation type="journal article" date="2021" name="Sci. Rep.">
        <title>Diploid genomic architecture of Nitzschia inconspicua, an elite biomass production diatom.</title>
        <authorList>
            <person name="Oliver A."/>
            <person name="Podell S."/>
            <person name="Pinowska A."/>
            <person name="Traller J.C."/>
            <person name="Smith S.R."/>
            <person name="McClure R."/>
            <person name="Beliaev A."/>
            <person name="Bohutskyi P."/>
            <person name="Hill E.A."/>
            <person name="Rabines A."/>
            <person name="Zheng H."/>
            <person name="Allen L.Z."/>
            <person name="Kuo A."/>
            <person name="Grigoriev I.V."/>
            <person name="Allen A.E."/>
            <person name="Hazlebeck D."/>
            <person name="Allen E.E."/>
        </authorList>
    </citation>
    <scope>NUCLEOTIDE SEQUENCE</scope>
    <source>
        <strain evidence="3">Hildebrandi</strain>
    </source>
</reference>
<protein>
    <submittedName>
        <fullName evidence="3">Uncharacterized protein</fullName>
    </submittedName>
</protein>
<evidence type="ECO:0000313" key="3">
    <source>
        <dbReference type="EMBL" id="KAG7347376.1"/>
    </source>
</evidence>
<feature type="signal peptide" evidence="2">
    <location>
        <begin position="1"/>
        <end position="19"/>
    </location>
</feature>
<reference evidence="3" key="2">
    <citation type="submission" date="2021-04" db="EMBL/GenBank/DDBJ databases">
        <authorList>
            <person name="Podell S."/>
        </authorList>
    </citation>
    <scope>NUCLEOTIDE SEQUENCE</scope>
    <source>
        <strain evidence="3">Hildebrandi</strain>
    </source>
</reference>
<feature type="compositionally biased region" description="Low complexity" evidence="1">
    <location>
        <begin position="141"/>
        <end position="160"/>
    </location>
</feature>
<dbReference type="AlphaFoldDB" id="A0A9K3KQ11"/>
<keyword evidence="2" id="KW-0732">Signal</keyword>
<dbReference type="Proteomes" id="UP000693970">
    <property type="component" value="Unassembled WGS sequence"/>
</dbReference>
<evidence type="ECO:0000256" key="1">
    <source>
        <dbReference type="SAM" id="MobiDB-lite"/>
    </source>
</evidence>
<evidence type="ECO:0000313" key="4">
    <source>
        <dbReference type="Proteomes" id="UP000693970"/>
    </source>
</evidence>
<comment type="caution">
    <text evidence="3">The sequence shown here is derived from an EMBL/GenBank/DDBJ whole genome shotgun (WGS) entry which is preliminary data.</text>
</comment>